<dbReference type="InterPro" id="IPR036163">
    <property type="entry name" value="HMA_dom_sf"/>
</dbReference>
<organism evidence="1 2">
    <name type="scientific">Campylobacter iguaniorum</name>
    <dbReference type="NCBI Taxonomy" id="1244531"/>
    <lineage>
        <taxon>Bacteria</taxon>
        <taxon>Pseudomonadati</taxon>
        <taxon>Campylobacterota</taxon>
        <taxon>Epsilonproteobacteria</taxon>
        <taxon>Campylobacterales</taxon>
        <taxon>Campylobacteraceae</taxon>
        <taxon>Campylobacter</taxon>
    </lineage>
</organism>
<dbReference type="KEGG" id="caj:CIG1485E_0529"/>
<reference evidence="2" key="1">
    <citation type="journal article" date="2014" name="Genome Announc.">
        <title>Complete Genome Sequence of Campylobacter iguaniorum Strain 1485ET, Isolated from a Bearded Dragon (Pogona vitticeps).</title>
        <authorList>
            <person name="Gilbert M.J."/>
            <person name="Miller W.G."/>
            <person name="Yee E."/>
            <person name="Kik M."/>
            <person name="Wagenaar J.A."/>
            <person name="Duim B."/>
        </authorList>
    </citation>
    <scope>NUCLEOTIDE SEQUENCE [LARGE SCALE GENOMIC DNA]</scope>
    <source>
        <strain evidence="2">1485E</strain>
    </source>
</reference>
<dbReference type="STRING" id="1244531.CIG2463D_0529"/>
<protein>
    <submittedName>
        <fullName evidence="1">Heavy-metal-associated domain protein, putative copper metallochaperone CopZ</fullName>
    </submittedName>
</protein>
<proteinExistence type="predicted"/>
<dbReference type="eggNOG" id="COG2608">
    <property type="taxonomic scope" value="Bacteria"/>
</dbReference>
<dbReference type="OrthoDB" id="677920at2"/>
<evidence type="ECO:0000313" key="2">
    <source>
        <dbReference type="Proteomes" id="UP000028486"/>
    </source>
</evidence>
<dbReference type="RefSeq" id="WP_038453420.1">
    <property type="nucleotide sequence ID" value="NZ_CP009043.1"/>
</dbReference>
<accession>A0A076FEZ1</accession>
<evidence type="ECO:0000313" key="1">
    <source>
        <dbReference type="EMBL" id="AII14394.1"/>
    </source>
</evidence>
<dbReference type="HOGENOM" id="CLU_134973_5_4_7"/>
<dbReference type="Proteomes" id="UP000028486">
    <property type="component" value="Chromosome"/>
</dbReference>
<dbReference type="EMBL" id="CP009043">
    <property type="protein sequence ID" value="AII14394.1"/>
    <property type="molecule type" value="Genomic_DNA"/>
</dbReference>
<dbReference type="SUPFAM" id="SSF55008">
    <property type="entry name" value="HMA, heavy metal-associated domain"/>
    <property type="match status" value="1"/>
</dbReference>
<sequence length="68" mass="7808">MKKFEVNNVHCMNCANIIKNSLEDDFGHINVDLNAEPKIVSLELNDSQVEEFKKELDELGFSVIKEIK</sequence>
<name>A0A076FEZ1_9BACT</name>
<gene>
    <name evidence="1" type="ORF">CIG1485E_0529</name>
</gene>
<dbReference type="Gene3D" id="3.30.70.100">
    <property type="match status" value="1"/>
</dbReference>
<dbReference type="AlphaFoldDB" id="A0A076FEZ1"/>
<dbReference type="GO" id="GO:0046872">
    <property type="term" value="F:metal ion binding"/>
    <property type="evidence" value="ECO:0007669"/>
    <property type="project" value="InterPro"/>
</dbReference>
<keyword evidence="2" id="KW-1185">Reference proteome</keyword>